<organism evidence="2 3">
    <name type="scientific">Streptomyces sodiiphilus</name>
    <dbReference type="NCBI Taxonomy" id="226217"/>
    <lineage>
        <taxon>Bacteria</taxon>
        <taxon>Bacillati</taxon>
        <taxon>Actinomycetota</taxon>
        <taxon>Actinomycetes</taxon>
        <taxon>Kitasatosporales</taxon>
        <taxon>Streptomycetaceae</taxon>
        <taxon>Streptomyces</taxon>
    </lineage>
</organism>
<feature type="region of interest" description="Disordered" evidence="1">
    <location>
        <begin position="9"/>
        <end position="36"/>
    </location>
</feature>
<comment type="caution">
    <text evidence="2">The sequence shown here is derived from an EMBL/GenBank/DDBJ whole genome shotgun (WGS) entry which is preliminary data.</text>
</comment>
<evidence type="ECO:0000313" key="2">
    <source>
        <dbReference type="EMBL" id="GAA1903509.1"/>
    </source>
</evidence>
<evidence type="ECO:0000256" key="1">
    <source>
        <dbReference type="SAM" id="MobiDB-lite"/>
    </source>
</evidence>
<sequence length="94" mass="10514">MRWKTQLLIGMASRETRTSRNSPETASQGQKSSGRLVTAIQPTPARYTVTQVADQPFGPRSRYVIPPNGAFDEDKARRVEAVFLHMPFTHVEGV</sequence>
<reference evidence="2 3" key="1">
    <citation type="journal article" date="2019" name="Int. J. Syst. Evol. Microbiol.">
        <title>The Global Catalogue of Microorganisms (GCM) 10K type strain sequencing project: providing services to taxonomists for standard genome sequencing and annotation.</title>
        <authorList>
            <consortium name="The Broad Institute Genomics Platform"/>
            <consortium name="The Broad Institute Genome Sequencing Center for Infectious Disease"/>
            <person name="Wu L."/>
            <person name="Ma J."/>
        </authorList>
    </citation>
    <scope>NUCLEOTIDE SEQUENCE [LARGE SCALE GENOMIC DNA]</scope>
    <source>
        <strain evidence="2 3">JCM 13581</strain>
    </source>
</reference>
<protein>
    <submittedName>
        <fullName evidence="2">Uncharacterized protein</fullName>
    </submittedName>
</protein>
<feature type="compositionally biased region" description="Polar residues" evidence="1">
    <location>
        <begin position="19"/>
        <end position="35"/>
    </location>
</feature>
<dbReference type="Proteomes" id="UP001501303">
    <property type="component" value="Unassembled WGS sequence"/>
</dbReference>
<keyword evidence="3" id="KW-1185">Reference proteome</keyword>
<gene>
    <name evidence="2" type="ORF">GCM10009716_11890</name>
</gene>
<proteinExistence type="predicted"/>
<name>A0ABN2NUL6_9ACTN</name>
<dbReference type="EMBL" id="BAAAMJ010000010">
    <property type="protein sequence ID" value="GAA1903509.1"/>
    <property type="molecule type" value="Genomic_DNA"/>
</dbReference>
<evidence type="ECO:0000313" key="3">
    <source>
        <dbReference type="Proteomes" id="UP001501303"/>
    </source>
</evidence>
<accession>A0ABN2NUL6</accession>